<dbReference type="NCBIfam" id="TIGR01733">
    <property type="entry name" value="AA-adenyl-dom"/>
    <property type="match status" value="1"/>
</dbReference>
<protein>
    <submittedName>
        <fullName evidence="9">Amino acid adenylation domain-containing protein</fullName>
    </submittedName>
</protein>
<evidence type="ECO:0000256" key="5">
    <source>
        <dbReference type="ARBA" id="ARBA00022598"/>
    </source>
</evidence>
<evidence type="ECO:0000313" key="9">
    <source>
        <dbReference type="EMBL" id="XCP95280.1"/>
    </source>
</evidence>
<dbReference type="Pfam" id="PF00550">
    <property type="entry name" value="PP-binding"/>
    <property type="match status" value="1"/>
</dbReference>
<evidence type="ECO:0000256" key="1">
    <source>
        <dbReference type="ARBA" id="ARBA00001957"/>
    </source>
</evidence>
<dbReference type="FunFam" id="3.40.50.980:FF:000001">
    <property type="entry name" value="Non-ribosomal peptide synthetase"/>
    <property type="match status" value="1"/>
</dbReference>
<dbReference type="InterPro" id="IPR045851">
    <property type="entry name" value="AMP-bd_C_sf"/>
</dbReference>
<organism evidence="9">
    <name type="scientific">Paenibacillus sp. AN1007</name>
    <dbReference type="NCBI Taxonomy" id="3151385"/>
    <lineage>
        <taxon>Bacteria</taxon>
        <taxon>Bacillati</taxon>
        <taxon>Bacillota</taxon>
        <taxon>Bacilli</taxon>
        <taxon>Bacillales</taxon>
        <taxon>Paenibacillaceae</taxon>
        <taxon>Paenibacillus</taxon>
    </lineage>
</organism>
<reference evidence="9" key="1">
    <citation type="submission" date="2024-05" db="EMBL/GenBank/DDBJ databases">
        <title>Draft genome assemblies of 36 bacteria isolated from hibernating arctic ground squirrels.</title>
        <authorList>
            <person name="McKee H."/>
            <person name="Mullen L."/>
            <person name="Drown D.M."/>
            <person name="Duddleston K.N."/>
        </authorList>
    </citation>
    <scope>NUCLEOTIDE SEQUENCE</scope>
    <source>
        <strain evidence="9">AN1007</strain>
    </source>
</reference>
<proteinExistence type="inferred from homology"/>
<dbReference type="PROSITE" id="PS00012">
    <property type="entry name" value="PHOSPHOPANTETHEINE"/>
    <property type="match status" value="1"/>
</dbReference>
<dbReference type="FunFam" id="3.30.300.30:FF:000010">
    <property type="entry name" value="Enterobactin synthetase component F"/>
    <property type="match status" value="1"/>
</dbReference>
<accession>A0AAU8NBK7</accession>
<gene>
    <name evidence="9" type="ORF">ABXS70_00550</name>
</gene>
<keyword evidence="4" id="KW-0597">Phosphoprotein</keyword>
<dbReference type="InterPro" id="IPR025110">
    <property type="entry name" value="AMP-bd_C"/>
</dbReference>
<dbReference type="GO" id="GO:0005829">
    <property type="term" value="C:cytosol"/>
    <property type="evidence" value="ECO:0007669"/>
    <property type="project" value="TreeGrafter"/>
</dbReference>
<dbReference type="Gene3D" id="3.40.50.1820">
    <property type="entry name" value="alpha/beta hydrolase"/>
    <property type="match status" value="1"/>
</dbReference>
<dbReference type="InterPro" id="IPR010071">
    <property type="entry name" value="AA_adenyl_dom"/>
</dbReference>
<dbReference type="Gene3D" id="3.30.559.30">
    <property type="entry name" value="Nonribosomal peptide synthetase, condensation domain"/>
    <property type="match status" value="1"/>
</dbReference>
<dbReference type="PROSITE" id="PS00455">
    <property type="entry name" value="AMP_BINDING"/>
    <property type="match status" value="1"/>
</dbReference>
<name>A0AAU8NBK7_9BACL</name>
<keyword evidence="5" id="KW-0436">Ligase</keyword>
<dbReference type="Pfam" id="PF00668">
    <property type="entry name" value="Condensation"/>
    <property type="match status" value="1"/>
</dbReference>
<dbReference type="FunFam" id="2.30.38.10:FF:000001">
    <property type="entry name" value="Non-ribosomal peptide synthetase PvdI"/>
    <property type="match status" value="1"/>
</dbReference>
<dbReference type="Gene3D" id="3.30.300.30">
    <property type="match status" value="1"/>
</dbReference>
<dbReference type="InterPro" id="IPR036736">
    <property type="entry name" value="ACP-like_sf"/>
</dbReference>
<dbReference type="GO" id="GO:0016874">
    <property type="term" value="F:ligase activity"/>
    <property type="evidence" value="ECO:0007669"/>
    <property type="project" value="UniProtKB-KW"/>
</dbReference>
<dbReference type="FunFam" id="3.40.50.12780:FF:000012">
    <property type="entry name" value="Non-ribosomal peptide synthetase"/>
    <property type="match status" value="1"/>
</dbReference>
<evidence type="ECO:0000256" key="7">
    <source>
        <dbReference type="ARBA" id="ARBA00023268"/>
    </source>
</evidence>
<dbReference type="GO" id="GO:0044550">
    <property type="term" value="P:secondary metabolite biosynthetic process"/>
    <property type="evidence" value="ECO:0007669"/>
    <property type="project" value="UniProtKB-ARBA"/>
</dbReference>
<dbReference type="PANTHER" id="PTHR45527">
    <property type="entry name" value="NONRIBOSOMAL PEPTIDE SYNTHETASE"/>
    <property type="match status" value="1"/>
</dbReference>
<dbReference type="Pfam" id="PF00975">
    <property type="entry name" value="Thioesterase"/>
    <property type="match status" value="1"/>
</dbReference>
<dbReference type="Pfam" id="PF13193">
    <property type="entry name" value="AMP-binding_C"/>
    <property type="match status" value="1"/>
</dbReference>
<dbReference type="EMBL" id="CP159992">
    <property type="protein sequence ID" value="XCP95280.1"/>
    <property type="molecule type" value="Genomic_DNA"/>
</dbReference>
<dbReference type="AlphaFoldDB" id="A0AAU8NBK7"/>
<dbReference type="PANTHER" id="PTHR45527:SF14">
    <property type="entry name" value="PLIPASTATIN SYNTHASE SUBUNIT B"/>
    <property type="match status" value="1"/>
</dbReference>
<evidence type="ECO:0000259" key="8">
    <source>
        <dbReference type="PROSITE" id="PS50075"/>
    </source>
</evidence>
<dbReference type="SUPFAM" id="SSF56801">
    <property type="entry name" value="Acetyl-CoA synthetase-like"/>
    <property type="match status" value="1"/>
</dbReference>
<dbReference type="Gene3D" id="3.40.50.980">
    <property type="match status" value="2"/>
</dbReference>
<dbReference type="Gene3D" id="1.10.287.490">
    <property type="entry name" value="Helix hairpin bin"/>
    <property type="match status" value="1"/>
</dbReference>
<evidence type="ECO:0000256" key="4">
    <source>
        <dbReference type="ARBA" id="ARBA00022553"/>
    </source>
</evidence>
<dbReference type="GO" id="GO:0031177">
    <property type="term" value="F:phosphopantetheine binding"/>
    <property type="evidence" value="ECO:0007669"/>
    <property type="project" value="TreeGrafter"/>
</dbReference>
<dbReference type="RefSeq" id="WP_366293170.1">
    <property type="nucleotide sequence ID" value="NZ_CP159992.1"/>
</dbReference>
<dbReference type="InterPro" id="IPR000873">
    <property type="entry name" value="AMP-dep_synth/lig_dom"/>
</dbReference>
<dbReference type="InterPro" id="IPR020802">
    <property type="entry name" value="TesA-like"/>
</dbReference>
<evidence type="ECO:0000256" key="6">
    <source>
        <dbReference type="ARBA" id="ARBA00023194"/>
    </source>
</evidence>
<dbReference type="GO" id="GO:0043041">
    <property type="term" value="P:amino acid activation for nonribosomal peptide biosynthetic process"/>
    <property type="evidence" value="ECO:0007669"/>
    <property type="project" value="TreeGrafter"/>
</dbReference>
<keyword evidence="6" id="KW-0045">Antibiotic biosynthesis</keyword>
<comment type="similarity">
    <text evidence="2">Belongs to the ATP-dependent AMP-binding enzyme family.</text>
</comment>
<dbReference type="InterPro" id="IPR001242">
    <property type="entry name" value="Condensation_dom"/>
</dbReference>
<dbReference type="SUPFAM" id="SSF47336">
    <property type="entry name" value="ACP-like"/>
    <property type="match status" value="1"/>
</dbReference>
<dbReference type="Gene3D" id="2.30.38.10">
    <property type="entry name" value="Luciferase, Domain 3"/>
    <property type="match status" value="1"/>
</dbReference>
<dbReference type="CDD" id="cd17643">
    <property type="entry name" value="A_NRPS_Cytc1-like"/>
    <property type="match status" value="1"/>
</dbReference>
<dbReference type="GO" id="GO:0017000">
    <property type="term" value="P:antibiotic biosynthetic process"/>
    <property type="evidence" value="ECO:0007669"/>
    <property type="project" value="UniProtKB-KW"/>
</dbReference>
<sequence>MKSLFEKEEQYWSCKFDPADSLSFLPYSQSSKLSADGEAAAEPGSLRRTLPSELSERLIRLANGSNLALYMIVLAGVKSLLFKYTAQEQVLVGMPSYSADPGEIPPPHDVLVIKTSVNCQTTLKMLLTGIKTSIGEALEHQHLPFRKMVEPLHLAYTRDGLPVINTAVSFAPIHSEVLAKQIASDTIFQFDCRDNSIELELSFNRHRYNPAFMEQAADHFVRLLSILLLQPDLELGQIDVLSSEERETLLKRFNDTEAAFDREKTIHGLFEEQAERYPDNVAAVMNDHQLTYRELNVRSNRLARKLRETGVEADQLVAILADRSLDMVVGILAILKAGGAYVPVDPDYPEERIRFMIEDSGAALLLVQKQLHEKTDYAGTRLELDDYVWVDEGTQSADSQDGSNLEPISGPDSLAYVIYTSGTTGKPKGTLIEHKNVVRLLFNDRNLFDFGPSDTWTLFHSFCFDFSVWEMYGALLYGGKLVIVPPLTAKNPAAFLALLSREQVTILNQTPTYFYQLTRKILADHAYDLRIRSVIFGGEALSPLLLKGFKTKYPNTKLINMYGITETTVHVTYKEITWVEIEAAKSNIGKPIPTLKVYVLDENRRPVPIGAAGEMYVAGEGLARGYLNRPDLTAEKFVDSPFAEGEKLYRSGDLAAWLPDGSIEYLGRIDHQVKIRGYRIELDEIETQLLKISAVQEAKVLDREDANGHKQLVAYYVAETRLAAHELKEKLAKKLPGYMIPSHLVQLSQMPLTSNGKIDRKALPAPEEASAGEAEYTAPRTLLEMKIARVWQDILGAPQVGVKDNFFELGGNSLSLMRLVQAVYDETGIEIPLNREFHNLTVEAMAFSEGDLGLDRGGDSFIKLNKAGDVNVFCFPPGSGFGIGYRELASRLDGQFLLYGIDFMDGAVNYETMLNRYVDEIVRIQPRGPYVLLGYCFGGNLTFEVAKTMEKRGYSVTDVLMVDSWIKDTLTPSETSEKELEEMLADFDEEEKELMSSPLVRERVHRKVKATLAYEAQLINSGTIQARIYELIAKDSEAFRLEHHLPSWKEATTGNYADYRLEGAHEELLELARVDETAAVIRDILGQIKRQIEVEVGVLHGS</sequence>
<dbReference type="Gene3D" id="1.10.1200.10">
    <property type="entry name" value="ACP-like"/>
    <property type="match status" value="1"/>
</dbReference>
<dbReference type="Pfam" id="PF00501">
    <property type="entry name" value="AMP-binding"/>
    <property type="match status" value="1"/>
</dbReference>
<dbReference type="SUPFAM" id="SSF52777">
    <property type="entry name" value="CoA-dependent acyltransferases"/>
    <property type="match status" value="1"/>
</dbReference>
<dbReference type="PROSITE" id="PS50075">
    <property type="entry name" value="CARRIER"/>
    <property type="match status" value="1"/>
</dbReference>
<dbReference type="InterPro" id="IPR009081">
    <property type="entry name" value="PP-bd_ACP"/>
</dbReference>
<feature type="domain" description="Carrier" evidence="8">
    <location>
        <begin position="778"/>
        <end position="853"/>
    </location>
</feature>
<keyword evidence="7" id="KW-0511">Multifunctional enzyme</keyword>
<dbReference type="InterPro" id="IPR029058">
    <property type="entry name" value="AB_hydrolase_fold"/>
</dbReference>
<dbReference type="InterPro" id="IPR020845">
    <property type="entry name" value="AMP-binding_CS"/>
</dbReference>
<dbReference type="InterPro" id="IPR006162">
    <property type="entry name" value="Ppantetheine_attach_site"/>
</dbReference>
<dbReference type="InterPro" id="IPR001031">
    <property type="entry name" value="Thioesterase"/>
</dbReference>
<comment type="cofactor">
    <cofactor evidence="1">
        <name>pantetheine 4'-phosphate</name>
        <dbReference type="ChEBI" id="CHEBI:47942"/>
    </cofactor>
</comment>
<dbReference type="FunFam" id="3.40.50.980:FF:000002">
    <property type="entry name" value="Enterobactin synthetase component F"/>
    <property type="match status" value="1"/>
</dbReference>
<evidence type="ECO:0000256" key="2">
    <source>
        <dbReference type="ARBA" id="ARBA00006432"/>
    </source>
</evidence>
<evidence type="ECO:0000256" key="3">
    <source>
        <dbReference type="ARBA" id="ARBA00022450"/>
    </source>
</evidence>
<dbReference type="SMART" id="SM00824">
    <property type="entry name" value="PKS_TE"/>
    <property type="match status" value="1"/>
</dbReference>
<dbReference type="SUPFAM" id="SSF53474">
    <property type="entry name" value="alpha/beta-Hydrolases"/>
    <property type="match status" value="1"/>
</dbReference>
<keyword evidence="3" id="KW-0596">Phosphopantetheine</keyword>